<dbReference type="EMBL" id="JARAKH010000008">
    <property type="protein sequence ID" value="KAK8402068.1"/>
    <property type="molecule type" value="Genomic_DNA"/>
</dbReference>
<evidence type="ECO:0000256" key="1">
    <source>
        <dbReference type="ARBA" id="ARBA00009631"/>
    </source>
</evidence>
<dbReference type="GO" id="GO:0051015">
    <property type="term" value="F:actin filament binding"/>
    <property type="evidence" value="ECO:0007669"/>
    <property type="project" value="TreeGrafter"/>
</dbReference>
<comment type="similarity">
    <text evidence="1 2">Belongs to the calponin family.</text>
</comment>
<organism evidence="5 6">
    <name type="scientific">Scylla paramamosain</name>
    <name type="common">Mud crab</name>
    <dbReference type="NCBI Taxonomy" id="85552"/>
    <lineage>
        <taxon>Eukaryota</taxon>
        <taxon>Metazoa</taxon>
        <taxon>Ecdysozoa</taxon>
        <taxon>Arthropoda</taxon>
        <taxon>Crustacea</taxon>
        <taxon>Multicrustacea</taxon>
        <taxon>Malacostraca</taxon>
        <taxon>Eumalacostraca</taxon>
        <taxon>Eucarida</taxon>
        <taxon>Decapoda</taxon>
        <taxon>Pleocyemata</taxon>
        <taxon>Brachyura</taxon>
        <taxon>Eubrachyura</taxon>
        <taxon>Portunoidea</taxon>
        <taxon>Portunidae</taxon>
        <taxon>Portuninae</taxon>
        <taxon>Scylla</taxon>
    </lineage>
</organism>
<evidence type="ECO:0000259" key="4">
    <source>
        <dbReference type="PROSITE" id="PS50021"/>
    </source>
</evidence>
<feature type="domain" description="Calponin-homology (CH)" evidence="4">
    <location>
        <begin position="153"/>
        <end position="267"/>
    </location>
</feature>
<dbReference type="PANTHER" id="PTHR47385:SF5">
    <property type="entry name" value="TRANSGELIN"/>
    <property type="match status" value="1"/>
</dbReference>
<dbReference type="GO" id="GO:0007015">
    <property type="term" value="P:actin filament organization"/>
    <property type="evidence" value="ECO:0007669"/>
    <property type="project" value="TreeGrafter"/>
</dbReference>
<dbReference type="PROSITE" id="PS50021">
    <property type="entry name" value="CH"/>
    <property type="match status" value="1"/>
</dbReference>
<feature type="region of interest" description="Disordered" evidence="3">
    <location>
        <begin position="343"/>
        <end position="373"/>
    </location>
</feature>
<evidence type="ECO:0000256" key="3">
    <source>
        <dbReference type="SAM" id="MobiDB-lite"/>
    </source>
</evidence>
<dbReference type="InterPro" id="IPR050606">
    <property type="entry name" value="Calponin-like"/>
</dbReference>
<dbReference type="PANTHER" id="PTHR47385">
    <property type="entry name" value="CALPONIN"/>
    <property type="match status" value="1"/>
</dbReference>
<feature type="compositionally biased region" description="Polar residues" evidence="3">
    <location>
        <begin position="345"/>
        <end position="356"/>
    </location>
</feature>
<dbReference type="Gene3D" id="1.10.418.10">
    <property type="entry name" value="Calponin-like domain"/>
    <property type="match status" value="1"/>
</dbReference>
<dbReference type="Pfam" id="PF00402">
    <property type="entry name" value="Calponin"/>
    <property type="match status" value="2"/>
</dbReference>
<proteinExistence type="inferred from homology"/>
<sequence>MLVCKMTSTVCAGGGTGVGYGGVAVWDDSADYVIMTSSRRLIDKISLVDRSESLLSRSLIGQRVRDLSGPCGSYQKPLRLPLLVKSFILLLSPPGSWNCPPRCEHVCVSARQGTPTPCLWTQPVELVYKMAYHGPSYGLSRECQMKSQAKFDIHRAREAVEWVEAVTQMPLEWPTSEGLVDQLAFGHALKDGISLCTLLNHLLPGAVKRINTMKAPFKQRENVEMFLKGCETYGLKSQDLFQVNDLYENRNLYMVVDCLYALGGLAQKKNFDGPVIGVRVANENKRNFSEEKLKESNKIIGLQYGSNKGASQAGMTAYGTGRQIIPGTDAQKEISADGQKIIGLQSGSNKGASQAGMTPYGAPRQIIPDDHGR</sequence>
<evidence type="ECO:0000313" key="5">
    <source>
        <dbReference type="EMBL" id="KAK8402068.1"/>
    </source>
</evidence>
<dbReference type="PROSITE" id="PS51122">
    <property type="entry name" value="CALPONIN_2"/>
    <property type="match status" value="2"/>
</dbReference>
<dbReference type="InterPro" id="IPR036872">
    <property type="entry name" value="CH_dom_sf"/>
</dbReference>
<protein>
    <recommendedName>
        <fullName evidence="2">Transgelin</fullName>
    </recommendedName>
</protein>
<reference evidence="5 6" key="1">
    <citation type="submission" date="2023-03" db="EMBL/GenBank/DDBJ databases">
        <title>High-quality genome of Scylla paramamosain provides insights in environmental adaptation.</title>
        <authorList>
            <person name="Zhang L."/>
        </authorList>
    </citation>
    <scope>NUCLEOTIDE SEQUENCE [LARGE SCALE GENOMIC DNA]</scope>
    <source>
        <strain evidence="5">LZ_2023a</strain>
        <tissue evidence="5">Muscle</tissue>
    </source>
</reference>
<dbReference type="AlphaFoldDB" id="A0AAW0USA0"/>
<dbReference type="SUPFAM" id="SSF47576">
    <property type="entry name" value="Calponin-homology domain, CH-domain"/>
    <property type="match status" value="1"/>
</dbReference>
<evidence type="ECO:0000313" key="6">
    <source>
        <dbReference type="Proteomes" id="UP001487740"/>
    </source>
</evidence>
<evidence type="ECO:0000256" key="2">
    <source>
        <dbReference type="RuleBase" id="RU361224"/>
    </source>
</evidence>
<dbReference type="InterPro" id="IPR003096">
    <property type="entry name" value="SM22_calponin"/>
</dbReference>
<dbReference type="InterPro" id="IPR001715">
    <property type="entry name" value="CH_dom"/>
</dbReference>
<name>A0AAW0USA0_SCYPA</name>
<dbReference type="GO" id="GO:0015629">
    <property type="term" value="C:actin cytoskeleton"/>
    <property type="evidence" value="ECO:0007669"/>
    <property type="project" value="TreeGrafter"/>
</dbReference>
<keyword evidence="6" id="KW-1185">Reference proteome</keyword>
<dbReference type="PROSITE" id="PS01052">
    <property type="entry name" value="CALPONIN_1"/>
    <property type="match status" value="2"/>
</dbReference>
<comment type="caution">
    <text evidence="5">The sequence shown here is derived from an EMBL/GenBank/DDBJ whole genome shotgun (WGS) entry which is preliminary data.</text>
</comment>
<dbReference type="Pfam" id="PF00307">
    <property type="entry name" value="CH"/>
    <property type="match status" value="1"/>
</dbReference>
<dbReference type="InterPro" id="IPR000557">
    <property type="entry name" value="Calponin_repeat"/>
</dbReference>
<dbReference type="Proteomes" id="UP001487740">
    <property type="component" value="Unassembled WGS sequence"/>
</dbReference>
<gene>
    <name evidence="5" type="ORF">O3P69_001276</name>
</gene>
<dbReference type="SMART" id="SM00033">
    <property type="entry name" value="CH"/>
    <property type="match status" value="1"/>
</dbReference>
<accession>A0AAW0USA0</accession>
<dbReference type="PRINTS" id="PR00888">
    <property type="entry name" value="SM22CALPONIN"/>
</dbReference>